<keyword evidence="2" id="KW-1185">Reference proteome</keyword>
<dbReference type="EMBL" id="OC909554">
    <property type="protein sequence ID" value="CAD7650997.1"/>
    <property type="molecule type" value="Genomic_DNA"/>
</dbReference>
<reference evidence="1" key="1">
    <citation type="submission" date="2020-11" db="EMBL/GenBank/DDBJ databases">
        <authorList>
            <person name="Tran Van P."/>
        </authorList>
    </citation>
    <scope>NUCLEOTIDE SEQUENCE</scope>
</reference>
<evidence type="ECO:0000313" key="2">
    <source>
        <dbReference type="Proteomes" id="UP000759131"/>
    </source>
</evidence>
<dbReference type="AlphaFoldDB" id="A0A7R9QMM5"/>
<proteinExistence type="predicted"/>
<protein>
    <submittedName>
        <fullName evidence="1">Uncharacterized protein</fullName>
    </submittedName>
</protein>
<gene>
    <name evidence="1" type="ORF">OSB1V03_LOCUS23135</name>
</gene>
<sequence length="16" mass="1841">MVFRMIAIIGANFSRD</sequence>
<accession>A0A7R9QMM5</accession>
<organism evidence="1">
    <name type="scientific">Medioppia subpectinata</name>
    <dbReference type="NCBI Taxonomy" id="1979941"/>
    <lineage>
        <taxon>Eukaryota</taxon>
        <taxon>Metazoa</taxon>
        <taxon>Ecdysozoa</taxon>
        <taxon>Arthropoda</taxon>
        <taxon>Chelicerata</taxon>
        <taxon>Arachnida</taxon>
        <taxon>Acari</taxon>
        <taxon>Acariformes</taxon>
        <taxon>Sarcoptiformes</taxon>
        <taxon>Oribatida</taxon>
        <taxon>Brachypylina</taxon>
        <taxon>Oppioidea</taxon>
        <taxon>Oppiidae</taxon>
        <taxon>Medioppia</taxon>
    </lineage>
</organism>
<evidence type="ECO:0000313" key="1">
    <source>
        <dbReference type="EMBL" id="CAD7650997.1"/>
    </source>
</evidence>
<dbReference type="Proteomes" id="UP000759131">
    <property type="component" value="Unassembled WGS sequence"/>
</dbReference>
<dbReference type="EMBL" id="CAJPIZ010054979">
    <property type="protein sequence ID" value="CAG2123190.1"/>
    <property type="molecule type" value="Genomic_DNA"/>
</dbReference>
<name>A0A7R9QMM5_9ACAR</name>